<organism evidence="1 2">
    <name type="scientific">Mycobacterium ulcerans str. Harvey</name>
    <dbReference type="NCBI Taxonomy" id="1299332"/>
    <lineage>
        <taxon>Bacteria</taxon>
        <taxon>Bacillati</taxon>
        <taxon>Actinomycetota</taxon>
        <taxon>Actinomycetes</taxon>
        <taxon>Mycobacteriales</taxon>
        <taxon>Mycobacteriaceae</taxon>
        <taxon>Mycobacterium</taxon>
        <taxon>Mycobacterium ulcerans group</taxon>
    </lineage>
</organism>
<dbReference type="EMBL" id="JAOL01000105">
    <property type="protein sequence ID" value="EUA90453.1"/>
    <property type="molecule type" value="Genomic_DNA"/>
</dbReference>
<keyword evidence="2" id="KW-1185">Reference proteome</keyword>
<protein>
    <submittedName>
        <fullName evidence="1">Uncharacterized protein</fullName>
    </submittedName>
</protein>
<accession>A0ABN0R059</accession>
<dbReference type="Proteomes" id="UP000020681">
    <property type="component" value="Unassembled WGS sequence"/>
</dbReference>
<gene>
    <name evidence="1" type="ORF">I551_3145</name>
</gene>
<comment type="caution">
    <text evidence="1">The sequence shown here is derived from an EMBL/GenBank/DDBJ whole genome shotgun (WGS) entry which is preliminary data.</text>
</comment>
<evidence type="ECO:0000313" key="2">
    <source>
        <dbReference type="Proteomes" id="UP000020681"/>
    </source>
</evidence>
<evidence type="ECO:0000313" key="1">
    <source>
        <dbReference type="EMBL" id="EUA90453.1"/>
    </source>
</evidence>
<proteinExistence type="predicted"/>
<sequence>MAGAALAAPAAAKAARPMAEANSDIPARARIRAAIIDAFLFGHRVRVRRMSPSKQG</sequence>
<reference evidence="1 2" key="1">
    <citation type="submission" date="2014-01" db="EMBL/GenBank/DDBJ databases">
        <authorList>
            <person name="Dobos K."/>
            <person name="Lenaerts A."/>
            <person name="Ordway D."/>
            <person name="DeGroote M.A."/>
            <person name="Parker T."/>
            <person name="Sizemore C."/>
            <person name="Tallon L.J."/>
            <person name="Sadzewicz L.K."/>
            <person name="Sengamalay N."/>
            <person name="Fraser C.M."/>
            <person name="Hine E."/>
            <person name="Shefchek K.A."/>
            <person name="Das S.P."/>
            <person name="Tettelin H."/>
        </authorList>
    </citation>
    <scope>NUCLEOTIDE SEQUENCE [LARGE SCALE GENOMIC DNA]</scope>
    <source>
        <strain evidence="1 2">Harvey</strain>
    </source>
</reference>
<name>A0ABN0R059_MYCUL</name>